<gene>
    <name evidence="1" type="ORF">GCM10009726_34890</name>
</gene>
<evidence type="ECO:0000313" key="2">
    <source>
        <dbReference type="Proteomes" id="UP001501161"/>
    </source>
</evidence>
<keyword evidence="2" id="KW-1185">Reference proteome</keyword>
<reference evidence="1 2" key="1">
    <citation type="journal article" date="2019" name="Int. J. Syst. Evol. Microbiol.">
        <title>The Global Catalogue of Microorganisms (GCM) 10K type strain sequencing project: providing services to taxonomists for standard genome sequencing and annotation.</title>
        <authorList>
            <consortium name="The Broad Institute Genomics Platform"/>
            <consortium name="The Broad Institute Genome Sequencing Center for Infectious Disease"/>
            <person name="Wu L."/>
            <person name="Ma J."/>
        </authorList>
    </citation>
    <scope>NUCLEOTIDE SEQUENCE [LARGE SCALE GENOMIC DNA]</scope>
    <source>
        <strain evidence="1 2">JCM 13813</strain>
    </source>
</reference>
<dbReference type="Proteomes" id="UP001501161">
    <property type="component" value="Unassembled WGS sequence"/>
</dbReference>
<dbReference type="EMBL" id="BAAAMQ010000017">
    <property type="protein sequence ID" value="GAA2115798.1"/>
    <property type="molecule type" value="Genomic_DNA"/>
</dbReference>
<sequence>MGHGLRHPADLVAWRRWHESRHPVRGATRAMRARLRPPADTQVDLLSPGPDADLLVAVEATHASVARAVVAPLDHLEPGRTTIVAPVGWQAPEAYATHRRRTVALSDLADLVTSRAVLAAGHYTEIGAAAFAVADDRDLPFLVSQHGALTPYAPPLPRAARLLSWSEADGAFWTAGRQDVEVEVVGSQLLWVAGGLVTGVRARSSTTGGDAAPLTYLGQGHAAEISRARLAQAALGTCRAHGATYRPHPSERDVTSRAVLAGYRRAGITVDTSGVPLVDLEAPIVSVFSTGVLEAAARGRAAWVDFPRPPAWLGEFWERYSMHGLGHDPTPAPARPAREPARRIAEIVTGAAS</sequence>
<evidence type="ECO:0000313" key="1">
    <source>
        <dbReference type="EMBL" id="GAA2115798.1"/>
    </source>
</evidence>
<accession>A0ABN2XR86</accession>
<proteinExistence type="predicted"/>
<name>A0ABN2XR86_9ACTN</name>
<evidence type="ECO:0008006" key="3">
    <source>
        <dbReference type="Google" id="ProtNLM"/>
    </source>
</evidence>
<comment type="caution">
    <text evidence="1">The sequence shown here is derived from an EMBL/GenBank/DDBJ whole genome shotgun (WGS) entry which is preliminary data.</text>
</comment>
<dbReference type="RefSeq" id="WP_231250921.1">
    <property type="nucleotide sequence ID" value="NZ_BAAAMQ010000017.1"/>
</dbReference>
<organism evidence="1 2">
    <name type="scientific">Nocardioides furvisabuli</name>
    <dbReference type="NCBI Taxonomy" id="375542"/>
    <lineage>
        <taxon>Bacteria</taxon>
        <taxon>Bacillati</taxon>
        <taxon>Actinomycetota</taxon>
        <taxon>Actinomycetes</taxon>
        <taxon>Propionibacteriales</taxon>
        <taxon>Nocardioidaceae</taxon>
        <taxon>Nocardioides</taxon>
    </lineage>
</organism>
<protein>
    <recommendedName>
        <fullName evidence="3">RNA-binding protein</fullName>
    </recommendedName>
</protein>